<proteinExistence type="predicted"/>
<keyword evidence="6" id="KW-1185">Reference proteome</keyword>
<feature type="domain" description="Glycosyl transferase family 1" evidence="3">
    <location>
        <begin position="213"/>
        <end position="390"/>
    </location>
</feature>
<dbReference type="OrthoDB" id="9810929at2"/>
<dbReference type="PANTHER" id="PTHR12526:SF510">
    <property type="entry name" value="D-INOSITOL 3-PHOSPHATE GLYCOSYLTRANSFERASE"/>
    <property type="match status" value="1"/>
</dbReference>
<dbReference type="InterPro" id="IPR028098">
    <property type="entry name" value="Glyco_trans_4-like_N"/>
</dbReference>
<dbReference type="InterPro" id="IPR001296">
    <property type="entry name" value="Glyco_trans_1"/>
</dbReference>
<dbReference type="GO" id="GO:0016757">
    <property type="term" value="F:glycosyltransferase activity"/>
    <property type="evidence" value="ECO:0007669"/>
    <property type="project" value="UniProtKB-KW"/>
</dbReference>
<evidence type="ECO:0000259" key="4">
    <source>
        <dbReference type="Pfam" id="PF13439"/>
    </source>
</evidence>
<sequence length="426" mass="47881">MSINLQRIAFISDHASPLAAIGGTDTGGQNVYVAQLAMHLAKLNYHVDIFTRREDTGVEEIVILKTGIRVIHIEAGPQTVIPKEELLKYMPQFEKNMLAFINREQNIYELIHAHFFMSAMVAMGLKRQLNIPFVVTFHALGHVRRLHQGEHDLFPEERLDIEQRAVHEADRIIAECPQDRDDLINYYQADHDRISIVPCGFSHEEFYPIEKNLARKILQLPLDEFIVLQLGRMVPRKGIDNVVNALGLLKQKGLTKIKLIVVGGKTEQIESSGCPEYQRLKKLTKDLGIDTDVIFIGQRSRAQLKLYYGAADVFVTTPWYEPFGITPLEAMACGTPVIGSNVGGIKYSVVNNITGMLVPPNDAVALATAINTTMHDPDLLSTLGKNSIKRVNKYFTWKYVARSISVLYSQLLTNLKHTALNENRAA</sequence>
<dbReference type="Pfam" id="PF13439">
    <property type="entry name" value="Glyco_transf_4"/>
    <property type="match status" value="1"/>
</dbReference>
<evidence type="ECO:0000313" key="6">
    <source>
        <dbReference type="Proteomes" id="UP000242687"/>
    </source>
</evidence>
<evidence type="ECO:0000313" key="5">
    <source>
        <dbReference type="EMBL" id="PJJ85045.1"/>
    </source>
</evidence>
<dbReference type="Gene3D" id="3.40.50.2000">
    <property type="entry name" value="Glycogen Phosphorylase B"/>
    <property type="match status" value="2"/>
</dbReference>
<evidence type="ECO:0000256" key="1">
    <source>
        <dbReference type="ARBA" id="ARBA00022676"/>
    </source>
</evidence>
<dbReference type="PANTHER" id="PTHR12526">
    <property type="entry name" value="GLYCOSYLTRANSFERASE"/>
    <property type="match status" value="1"/>
</dbReference>
<feature type="domain" description="Glycosyltransferase subfamily 4-like N-terminal" evidence="4">
    <location>
        <begin position="27"/>
        <end position="204"/>
    </location>
</feature>
<comment type="caution">
    <text evidence="5">The sequence shown here is derived from an EMBL/GenBank/DDBJ whole genome shotgun (WGS) entry which is preliminary data.</text>
</comment>
<dbReference type="Pfam" id="PF00534">
    <property type="entry name" value="Glycos_transf_1"/>
    <property type="match status" value="1"/>
</dbReference>
<keyword evidence="1" id="KW-0328">Glycosyltransferase</keyword>
<protein>
    <submittedName>
        <fullName evidence="5">Glycosyltransferase involved in cell wall biosynthesis</fullName>
    </submittedName>
</protein>
<dbReference type="EMBL" id="PGFJ01000001">
    <property type="protein sequence ID" value="PJJ85045.1"/>
    <property type="molecule type" value="Genomic_DNA"/>
</dbReference>
<dbReference type="CDD" id="cd03800">
    <property type="entry name" value="GT4_sucrose_synthase"/>
    <property type="match status" value="1"/>
</dbReference>
<reference evidence="5 6" key="1">
    <citation type="submission" date="2017-11" db="EMBL/GenBank/DDBJ databases">
        <title>Genomic Encyclopedia of Archaeal and Bacterial Type Strains, Phase II (KMG-II): From Individual Species to Whole Genera.</title>
        <authorList>
            <person name="Goeker M."/>
        </authorList>
    </citation>
    <scope>NUCLEOTIDE SEQUENCE [LARGE SCALE GENOMIC DNA]</scope>
    <source>
        <strain evidence="5 6">DSM 28175</strain>
    </source>
</reference>
<dbReference type="Proteomes" id="UP000242687">
    <property type="component" value="Unassembled WGS sequence"/>
</dbReference>
<organism evidence="5 6">
    <name type="scientific">Mucilaginibacter auburnensis</name>
    <dbReference type="NCBI Taxonomy" id="1457233"/>
    <lineage>
        <taxon>Bacteria</taxon>
        <taxon>Pseudomonadati</taxon>
        <taxon>Bacteroidota</taxon>
        <taxon>Sphingobacteriia</taxon>
        <taxon>Sphingobacteriales</taxon>
        <taxon>Sphingobacteriaceae</taxon>
        <taxon>Mucilaginibacter</taxon>
    </lineage>
</organism>
<accession>A0A2H9VW40</accession>
<name>A0A2H9VW40_9SPHI</name>
<keyword evidence="2 5" id="KW-0808">Transferase</keyword>
<dbReference type="AlphaFoldDB" id="A0A2H9VW40"/>
<dbReference type="RefSeq" id="WP_100341198.1">
    <property type="nucleotide sequence ID" value="NZ_PGFJ01000001.1"/>
</dbReference>
<gene>
    <name evidence="5" type="ORF">CLV57_2068</name>
</gene>
<evidence type="ECO:0000256" key="2">
    <source>
        <dbReference type="ARBA" id="ARBA00022679"/>
    </source>
</evidence>
<dbReference type="SUPFAM" id="SSF53756">
    <property type="entry name" value="UDP-Glycosyltransferase/glycogen phosphorylase"/>
    <property type="match status" value="1"/>
</dbReference>
<evidence type="ECO:0000259" key="3">
    <source>
        <dbReference type="Pfam" id="PF00534"/>
    </source>
</evidence>